<feature type="signal peptide" evidence="1">
    <location>
        <begin position="1"/>
        <end position="22"/>
    </location>
</feature>
<dbReference type="InterPro" id="IPR001229">
    <property type="entry name" value="Jacalin-like_lectin_dom"/>
</dbReference>
<evidence type="ECO:0000259" key="2">
    <source>
        <dbReference type="PROSITE" id="PS51752"/>
    </source>
</evidence>
<dbReference type="EMBL" id="PDNA01000005">
    <property type="protein sequence ID" value="PGH27597.1"/>
    <property type="molecule type" value="Genomic_DNA"/>
</dbReference>
<dbReference type="OrthoDB" id="2131701at2759"/>
<gene>
    <name evidence="3" type="ORF">AJ80_00610</name>
</gene>
<dbReference type="AlphaFoldDB" id="A0A2B7Z443"/>
<dbReference type="Gene3D" id="2.170.15.10">
    <property type="entry name" value="Proaerolysin, chain A, domain 3"/>
    <property type="match status" value="1"/>
</dbReference>
<name>A0A2B7Z443_POLH7</name>
<dbReference type="Gene3D" id="2.100.10.30">
    <property type="entry name" value="Jacalin-like lectin domain"/>
    <property type="match status" value="1"/>
</dbReference>
<dbReference type="SUPFAM" id="SSF51101">
    <property type="entry name" value="Mannose-binding lectins"/>
    <property type="match status" value="1"/>
</dbReference>
<dbReference type="InterPro" id="IPR036404">
    <property type="entry name" value="Jacalin-like_lectin_dom_sf"/>
</dbReference>
<sequence length="401" mass="43410">MRLRLKPMALAALGCLLTLSAAFSSQLATRQSACDSGPWARPIRPVGGMGGYPFCETRWRDGLIMKGMEVWADNGRVRGIEFTYSDGSISTLYGERGGEKRGRIDWNAAEGDAINSITLYGDGRGRRVGRIIVRTQSGKELDVGKNTSGQDAFAMTVGSGVLVGAFGHSGADIDNLGFLFLASKIQKVDISDLVLDSEIDIEKDNQVGISVVTLDEVQYYNNHATDDVTNFEFSNSHTRTNSYTYSQATTDMWGLSVSVTLAIKPFGIGGEVESGFQWEHTKTSTTQTTKSMEVTLQYKVSADVKSGETILCKSQSAQGEVYGGYTSKVTLTFEDGTQWSYSERGTVAAMSYSEAFAECKRIDRPDTTGSVSVLFAVPVKDGGDLNTFARVALTHPDIPIA</sequence>
<dbReference type="PROSITE" id="PS51752">
    <property type="entry name" value="JACALIN_LECTIN"/>
    <property type="match status" value="1"/>
</dbReference>
<keyword evidence="1" id="KW-0732">Signal</keyword>
<reference evidence="3 4" key="1">
    <citation type="submission" date="2017-10" db="EMBL/GenBank/DDBJ databases">
        <title>Comparative genomics in systemic dimorphic fungi from Ajellomycetaceae.</title>
        <authorList>
            <person name="Munoz J.F."/>
            <person name="Mcewen J.G."/>
            <person name="Clay O.K."/>
            <person name="Cuomo C.A."/>
        </authorList>
    </citation>
    <scope>NUCLEOTIDE SEQUENCE [LARGE SCALE GENOMIC DNA]</scope>
    <source>
        <strain evidence="3 4">UAMH7299</strain>
    </source>
</reference>
<organism evidence="3 4">
    <name type="scientific">Polytolypa hystricis (strain UAMH7299)</name>
    <dbReference type="NCBI Taxonomy" id="1447883"/>
    <lineage>
        <taxon>Eukaryota</taxon>
        <taxon>Fungi</taxon>
        <taxon>Dikarya</taxon>
        <taxon>Ascomycota</taxon>
        <taxon>Pezizomycotina</taxon>
        <taxon>Eurotiomycetes</taxon>
        <taxon>Eurotiomycetidae</taxon>
        <taxon>Onygenales</taxon>
        <taxon>Onygenales incertae sedis</taxon>
        <taxon>Polytolypa</taxon>
    </lineage>
</organism>
<dbReference type="Proteomes" id="UP000224634">
    <property type="component" value="Unassembled WGS sequence"/>
</dbReference>
<feature type="chain" id="PRO_5012225525" description="Jacalin-type lectin domain-containing protein" evidence="1">
    <location>
        <begin position="23"/>
        <end position="401"/>
    </location>
</feature>
<feature type="domain" description="Jacalin-type lectin" evidence="2">
    <location>
        <begin position="40"/>
        <end position="182"/>
    </location>
</feature>
<evidence type="ECO:0000313" key="4">
    <source>
        <dbReference type="Proteomes" id="UP000224634"/>
    </source>
</evidence>
<proteinExistence type="predicted"/>
<dbReference type="Pfam" id="PF01419">
    <property type="entry name" value="Jacalin"/>
    <property type="match status" value="1"/>
</dbReference>
<protein>
    <recommendedName>
        <fullName evidence="2">Jacalin-type lectin domain-containing protein</fullName>
    </recommendedName>
</protein>
<comment type="caution">
    <text evidence="3">The sequence shown here is derived from an EMBL/GenBank/DDBJ whole genome shotgun (WGS) entry which is preliminary data.</text>
</comment>
<accession>A0A2B7Z443</accession>
<evidence type="ECO:0000313" key="3">
    <source>
        <dbReference type="EMBL" id="PGH27597.1"/>
    </source>
</evidence>
<evidence type="ECO:0000256" key="1">
    <source>
        <dbReference type="SAM" id="SignalP"/>
    </source>
</evidence>
<keyword evidence="4" id="KW-1185">Reference proteome</keyword>